<sequence>SNPVMLVYNTKIFKSLGLKAPRTYSEFMKVAQSIDSDEDGDGILDHWAMTVSIKAIWWQRLFDFYPFYAAATGGRTLLENGKAVFNNEGGVTVMRFFREGFKKRYFPMLGFSGDIFLDGKTAMNAVGPWAIKYYQRIRPDFEFDFAPIPVPDGHKGPVYTYGDPKNIVIFATTKHPDESWEFIKFLISRKADLKLLEITNQIPTRRNVANDPYFKGFFRKNPLLRKVAAQADYVVPMDESPHLTQILDIISRQFEASAVYG</sequence>
<feature type="non-terminal residue" evidence="1">
    <location>
        <position position="1"/>
    </location>
</feature>
<organism evidence="1">
    <name type="scientific">marine sediment metagenome</name>
    <dbReference type="NCBI Taxonomy" id="412755"/>
    <lineage>
        <taxon>unclassified sequences</taxon>
        <taxon>metagenomes</taxon>
        <taxon>ecological metagenomes</taxon>
    </lineage>
</organism>
<dbReference type="SUPFAM" id="SSF53850">
    <property type="entry name" value="Periplasmic binding protein-like II"/>
    <property type="match status" value="1"/>
</dbReference>
<dbReference type="EMBL" id="BARS01031542">
    <property type="protein sequence ID" value="GAG19340.1"/>
    <property type="molecule type" value="Genomic_DNA"/>
</dbReference>
<dbReference type="PANTHER" id="PTHR43649">
    <property type="entry name" value="ARABINOSE-BINDING PROTEIN-RELATED"/>
    <property type="match status" value="1"/>
</dbReference>
<dbReference type="InterPro" id="IPR050490">
    <property type="entry name" value="Bact_solute-bd_prot1"/>
</dbReference>
<dbReference type="Pfam" id="PF01547">
    <property type="entry name" value="SBP_bac_1"/>
    <property type="match status" value="1"/>
</dbReference>
<dbReference type="AlphaFoldDB" id="X0VM73"/>
<accession>X0VM73</accession>
<dbReference type="PANTHER" id="PTHR43649:SF13">
    <property type="entry name" value="CARBOHYDRATE ABC TRANSPORTER SUBSTRATE-BINDING PROTEIN"/>
    <property type="match status" value="1"/>
</dbReference>
<evidence type="ECO:0000313" key="1">
    <source>
        <dbReference type="EMBL" id="GAG19340.1"/>
    </source>
</evidence>
<comment type="caution">
    <text evidence="1">The sequence shown here is derived from an EMBL/GenBank/DDBJ whole genome shotgun (WGS) entry which is preliminary data.</text>
</comment>
<proteinExistence type="predicted"/>
<protein>
    <recommendedName>
        <fullName evidence="2">Extracellular solute-binding protein</fullName>
    </recommendedName>
</protein>
<dbReference type="InterPro" id="IPR006059">
    <property type="entry name" value="SBP"/>
</dbReference>
<evidence type="ECO:0008006" key="2">
    <source>
        <dbReference type="Google" id="ProtNLM"/>
    </source>
</evidence>
<name>X0VM73_9ZZZZ</name>
<reference evidence="1" key="1">
    <citation type="journal article" date="2014" name="Front. Microbiol.">
        <title>High frequency of phylogenetically diverse reductive dehalogenase-homologous genes in deep subseafloor sedimentary metagenomes.</title>
        <authorList>
            <person name="Kawai M."/>
            <person name="Futagami T."/>
            <person name="Toyoda A."/>
            <person name="Takaki Y."/>
            <person name="Nishi S."/>
            <person name="Hori S."/>
            <person name="Arai W."/>
            <person name="Tsubouchi T."/>
            <person name="Morono Y."/>
            <person name="Uchiyama I."/>
            <person name="Ito T."/>
            <person name="Fujiyama A."/>
            <person name="Inagaki F."/>
            <person name="Takami H."/>
        </authorList>
    </citation>
    <scope>NUCLEOTIDE SEQUENCE</scope>
    <source>
        <strain evidence="1">Expedition CK06-06</strain>
    </source>
</reference>
<gene>
    <name evidence="1" type="ORF">S01H1_49078</name>
</gene>
<feature type="non-terminal residue" evidence="1">
    <location>
        <position position="261"/>
    </location>
</feature>
<dbReference type="Gene3D" id="3.40.190.10">
    <property type="entry name" value="Periplasmic binding protein-like II"/>
    <property type="match status" value="2"/>
</dbReference>